<protein>
    <recommendedName>
        <fullName evidence="2">histidine kinase</fullName>
        <ecNumber evidence="2">2.7.13.3</ecNumber>
    </recommendedName>
</protein>
<keyword evidence="3" id="KW-0808">Transferase</keyword>
<keyword evidence="11" id="KW-1185">Reference proteome</keyword>
<dbReference type="SUPFAM" id="SSF52172">
    <property type="entry name" value="CheY-like"/>
    <property type="match status" value="1"/>
</dbReference>
<dbReference type="InterPro" id="IPR003594">
    <property type="entry name" value="HATPase_dom"/>
</dbReference>
<evidence type="ECO:0000256" key="1">
    <source>
        <dbReference type="ARBA" id="ARBA00000085"/>
    </source>
</evidence>
<dbReference type="OrthoDB" id="3369at2157"/>
<comment type="catalytic activity">
    <reaction evidence="1">
        <text>ATP + protein L-histidine = ADP + protein N-phospho-L-histidine.</text>
        <dbReference type="EC" id="2.7.13.3"/>
    </reaction>
</comment>
<dbReference type="InterPro" id="IPR050980">
    <property type="entry name" value="2C_sensor_his_kinase"/>
</dbReference>
<dbReference type="InterPro" id="IPR011006">
    <property type="entry name" value="CheY-like_superfamily"/>
</dbReference>
<evidence type="ECO:0000256" key="5">
    <source>
        <dbReference type="ARBA" id="ARBA00022777"/>
    </source>
</evidence>
<sequence length="369" mass="40580">MTGTVDVLLVEDNDADARYVEELFREPIPVQEERFPGLSDAGDEVRIHRETSLAGTTRTLESSAETLDVVLLDLHIDDSGGMETLEGALEASRDVPIVVLTGVDDTSVGAAAIRAGAQDYLVKDDVNRDLLERTIRYAIQRHETGQALRERTEQLAIMNQLTRHDVRNDISLVVARARQLRNEVDERYADTLTEIITASNHVLQLTRTIGDAVEAADEDPDDSRLGAVSLARILEGEVEKALDLYEPAEIEIGGDYEDVEVWGDSLLGSVFGNILSNAIIYNDEQTPRVDVTVTVEDDTVTVDFADNGPGISPRQRRELFSSESSDLDGSGLGIGLFLVRRLVDRYDGDIDISDNQPKGSVFSVELKRA</sequence>
<gene>
    <name evidence="10" type="ORF">KTS45_14735</name>
</gene>
<accession>A0A8J7YDY2</accession>
<dbReference type="GO" id="GO:0000160">
    <property type="term" value="P:phosphorelay signal transduction system"/>
    <property type="evidence" value="ECO:0007669"/>
    <property type="project" value="InterPro"/>
</dbReference>
<dbReference type="Proteomes" id="UP000766550">
    <property type="component" value="Unassembled WGS sequence"/>
</dbReference>
<evidence type="ECO:0000256" key="4">
    <source>
        <dbReference type="ARBA" id="ARBA00022741"/>
    </source>
</evidence>
<name>A0A8J7YDY2_9EURY</name>
<feature type="domain" description="Histidine kinase" evidence="8">
    <location>
        <begin position="161"/>
        <end position="369"/>
    </location>
</feature>
<dbReference type="SMART" id="SM00387">
    <property type="entry name" value="HATPase_c"/>
    <property type="match status" value="1"/>
</dbReference>
<evidence type="ECO:0000259" key="9">
    <source>
        <dbReference type="PROSITE" id="PS50110"/>
    </source>
</evidence>
<dbReference type="EC" id="2.7.13.3" evidence="2"/>
<dbReference type="CDD" id="cd00156">
    <property type="entry name" value="REC"/>
    <property type="match status" value="1"/>
</dbReference>
<dbReference type="GO" id="GO:0004673">
    <property type="term" value="F:protein histidine kinase activity"/>
    <property type="evidence" value="ECO:0007669"/>
    <property type="project" value="UniProtKB-EC"/>
</dbReference>
<evidence type="ECO:0000256" key="3">
    <source>
        <dbReference type="ARBA" id="ARBA00022679"/>
    </source>
</evidence>
<keyword evidence="7" id="KW-0597">Phosphoprotein</keyword>
<evidence type="ECO:0000256" key="2">
    <source>
        <dbReference type="ARBA" id="ARBA00012438"/>
    </source>
</evidence>
<dbReference type="InterPro" id="IPR001789">
    <property type="entry name" value="Sig_transdc_resp-reg_receiver"/>
</dbReference>
<feature type="modified residue" description="4-aspartylphosphate" evidence="7">
    <location>
        <position position="73"/>
    </location>
</feature>
<dbReference type="AlphaFoldDB" id="A0A8J7YDY2"/>
<dbReference type="Pfam" id="PF02518">
    <property type="entry name" value="HATPase_c"/>
    <property type="match status" value="1"/>
</dbReference>
<reference evidence="10 11" key="1">
    <citation type="submission" date="2021-06" db="EMBL/GenBank/DDBJ databases">
        <title>New haloarchaea isolates fom saline soil.</title>
        <authorList>
            <person name="Duran-Viseras A."/>
            <person name="Sanchez-Porro C.S."/>
            <person name="Ventosa A."/>
        </authorList>
    </citation>
    <scope>NUCLEOTIDE SEQUENCE [LARGE SCALE GENOMIC DNA]</scope>
    <source>
        <strain evidence="10 11">JCM 183640</strain>
    </source>
</reference>
<dbReference type="Pfam" id="PF00072">
    <property type="entry name" value="Response_reg"/>
    <property type="match status" value="1"/>
</dbReference>
<evidence type="ECO:0000259" key="8">
    <source>
        <dbReference type="PROSITE" id="PS50109"/>
    </source>
</evidence>
<dbReference type="Gene3D" id="3.30.565.10">
    <property type="entry name" value="Histidine kinase-like ATPase, C-terminal domain"/>
    <property type="match status" value="1"/>
</dbReference>
<dbReference type="EMBL" id="JAHQXF010000002">
    <property type="protein sequence ID" value="MBV0925461.1"/>
    <property type="molecule type" value="Genomic_DNA"/>
</dbReference>
<dbReference type="PROSITE" id="PS50110">
    <property type="entry name" value="RESPONSE_REGULATORY"/>
    <property type="match status" value="1"/>
</dbReference>
<dbReference type="InterPro" id="IPR036890">
    <property type="entry name" value="HATPase_C_sf"/>
</dbReference>
<feature type="domain" description="Response regulatory" evidence="9">
    <location>
        <begin position="6"/>
        <end position="138"/>
    </location>
</feature>
<dbReference type="SMART" id="SM00448">
    <property type="entry name" value="REC"/>
    <property type="match status" value="1"/>
</dbReference>
<keyword evidence="6" id="KW-0067">ATP-binding</keyword>
<dbReference type="InterPro" id="IPR004358">
    <property type="entry name" value="Sig_transdc_His_kin-like_C"/>
</dbReference>
<dbReference type="InterPro" id="IPR005467">
    <property type="entry name" value="His_kinase_dom"/>
</dbReference>
<dbReference type="PANTHER" id="PTHR44936:SF10">
    <property type="entry name" value="SENSOR PROTEIN RSTB"/>
    <property type="match status" value="1"/>
</dbReference>
<proteinExistence type="predicted"/>
<evidence type="ECO:0000313" key="11">
    <source>
        <dbReference type="Proteomes" id="UP000766550"/>
    </source>
</evidence>
<dbReference type="PANTHER" id="PTHR44936">
    <property type="entry name" value="SENSOR PROTEIN CREC"/>
    <property type="match status" value="1"/>
</dbReference>
<dbReference type="PRINTS" id="PR00344">
    <property type="entry name" value="BCTRLSENSOR"/>
</dbReference>
<dbReference type="GO" id="GO:0005524">
    <property type="term" value="F:ATP binding"/>
    <property type="evidence" value="ECO:0007669"/>
    <property type="project" value="UniProtKB-KW"/>
</dbReference>
<keyword evidence="4" id="KW-0547">Nucleotide-binding</keyword>
<evidence type="ECO:0000256" key="6">
    <source>
        <dbReference type="ARBA" id="ARBA00022840"/>
    </source>
</evidence>
<comment type="caution">
    <text evidence="10">The sequence shown here is derived from an EMBL/GenBank/DDBJ whole genome shotgun (WGS) entry which is preliminary data.</text>
</comment>
<evidence type="ECO:0000256" key="7">
    <source>
        <dbReference type="PROSITE-ProRule" id="PRU00169"/>
    </source>
</evidence>
<dbReference type="Gene3D" id="3.40.50.2300">
    <property type="match status" value="1"/>
</dbReference>
<dbReference type="SUPFAM" id="SSF55874">
    <property type="entry name" value="ATPase domain of HSP90 chaperone/DNA topoisomerase II/histidine kinase"/>
    <property type="match status" value="1"/>
</dbReference>
<dbReference type="RefSeq" id="WP_162318287.1">
    <property type="nucleotide sequence ID" value="NZ_JAHQXF010000002.1"/>
</dbReference>
<evidence type="ECO:0000313" key="10">
    <source>
        <dbReference type="EMBL" id="MBV0925461.1"/>
    </source>
</evidence>
<organism evidence="10 11">
    <name type="scientific">Haloarcula limicola</name>
    <dbReference type="NCBI Taxonomy" id="1429915"/>
    <lineage>
        <taxon>Archaea</taxon>
        <taxon>Methanobacteriati</taxon>
        <taxon>Methanobacteriota</taxon>
        <taxon>Stenosarchaea group</taxon>
        <taxon>Halobacteria</taxon>
        <taxon>Halobacteriales</taxon>
        <taxon>Haloarculaceae</taxon>
        <taxon>Haloarcula</taxon>
    </lineage>
</organism>
<dbReference type="PROSITE" id="PS50109">
    <property type="entry name" value="HIS_KIN"/>
    <property type="match status" value="1"/>
</dbReference>
<keyword evidence="5" id="KW-0418">Kinase</keyword>